<dbReference type="Gene3D" id="2.130.10.130">
    <property type="entry name" value="Integrin alpha, N-terminal"/>
    <property type="match status" value="1"/>
</dbReference>
<dbReference type="Proteomes" id="UP000317155">
    <property type="component" value="Unassembled WGS sequence"/>
</dbReference>
<dbReference type="InterPro" id="IPR036116">
    <property type="entry name" value="FN3_sf"/>
</dbReference>
<comment type="caution">
    <text evidence="5">The sequence shown here is derived from an EMBL/GenBank/DDBJ whole genome shotgun (WGS) entry which is preliminary data.</text>
</comment>
<proteinExistence type="predicted"/>
<evidence type="ECO:0000256" key="3">
    <source>
        <dbReference type="SAM" id="SignalP"/>
    </source>
</evidence>
<dbReference type="Pfam" id="PF08308">
    <property type="entry name" value="PEGA"/>
    <property type="match status" value="1"/>
</dbReference>
<dbReference type="SUPFAM" id="SSF101898">
    <property type="entry name" value="NHL repeat"/>
    <property type="match status" value="1"/>
</dbReference>
<feature type="coiled-coil region" evidence="2">
    <location>
        <begin position="901"/>
        <end position="950"/>
    </location>
</feature>
<dbReference type="InterPro" id="IPR028994">
    <property type="entry name" value="Integrin_alpha_N"/>
</dbReference>
<dbReference type="SUPFAM" id="SSF69318">
    <property type="entry name" value="Integrin alpha N-terminal domain"/>
    <property type="match status" value="1"/>
</dbReference>
<dbReference type="AlphaFoldDB" id="A0A550JGX1"/>
<dbReference type="InterPro" id="IPR003961">
    <property type="entry name" value="FN3_dom"/>
</dbReference>
<keyword evidence="6" id="KW-1185">Reference proteome</keyword>
<organism evidence="5 6">
    <name type="scientific">Trichloromonas acetexigens</name>
    <dbReference type="NCBI Taxonomy" id="38815"/>
    <lineage>
        <taxon>Bacteria</taxon>
        <taxon>Pseudomonadati</taxon>
        <taxon>Thermodesulfobacteriota</taxon>
        <taxon>Desulfuromonadia</taxon>
        <taxon>Desulfuromonadales</taxon>
        <taxon>Trichloromonadaceae</taxon>
        <taxon>Trichloromonas</taxon>
    </lineage>
</organism>
<dbReference type="CDD" id="cd05819">
    <property type="entry name" value="NHL"/>
    <property type="match status" value="1"/>
</dbReference>
<evidence type="ECO:0000259" key="4">
    <source>
        <dbReference type="PROSITE" id="PS50853"/>
    </source>
</evidence>
<dbReference type="PROSITE" id="PS50853">
    <property type="entry name" value="FN3"/>
    <property type="match status" value="1"/>
</dbReference>
<dbReference type="Pfam" id="PF13517">
    <property type="entry name" value="FG-GAP_3"/>
    <property type="match status" value="2"/>
</dbReference>
<dbReference type="InterPro" id="IPR013517">
    <property type="entry name" value="FG-GAP"/>
</dbReference>
<dbReference type="SUPFAM" id="SSF49265">
    <property type="entry name" value="Fibronectin type III"/>
    <property type="match status" value="1"/>
</dbReference>
<dbReference type="Gene3D" id="2.60.40.10">
    <property type="entry name" value="Immunoglobulins"/>
    <property type="match status" value="2"/>
</dbReference>
<dbReference type="InterPro" id="IPR013229">
    <property type="entry name" value="PEGA"/>
</dbReference>
<dbReference type="PANTHER" id="PTHR44103:SF1">
    <property type="entry name" value="PROPROTEIN CONVERTASE P"/>
    <property type="match status" value="1"/>
</dbReference>
<evidence type="ECO:0000313" key="6">
    <source>
        <dbReference type="Proteomes" id="UP000317155"/>
    </source>
</evidence>
<evidence type="ECO:0000256" key="2">
    <source>
        <dbReference type="SAM" id="Coils"/>
    </source>
</evidence>
<dbReference type="OrthoDB" id="5504302at2"/>
<dbReference type="EMBL" id="VJVV01000004">
    <property type="protein sequence ID" value="TRO82432.1"/>
    <property type="molecule type" value="Genomic_DNA"/>
</dbReference>
<dbReference type="CDD" id="cd00063">
    <property type="entry name" value="FN3"/>
    <property type="match status" value="1"/>
</dbReference>
<dbReference type="Gene3D" id="2.120.10.30">
    <property type="entry name" value="TolB, C-terminal domain"/>
    <property type="match status" value="1"/>
</dbReference>
<keyword evidence="2" id="KW-0175">Coiled coil</keyword>
<reference evidence="5 6" key="1">
    <citation type="submission" date="2019-07" db="EMBL/GenBank/DDBJ databases">
        <title>Insights of Desulfuromonas acetexigens electromicrobiology.</title>
        <authorList>
            <person name="Katuri K."/>
            <person name="Sapireddy V."/>
            <person name="Shaw D.R."/>
            <person name="Saikaly P."/>
        </authorList>
    </citation>
    <scope>NUCLEOTIDE SEQUENCE [LARGE SCALE GENOMIC DNA]</scope>
    <source>
        <strain evidence="5 6">2873</strain>
    </source>
</reference>
<dbReference type="InterPro" id="IPR011042">
    <property type="entry name" value="6-blade_b-propeller_TolB-like"/>
</dbReference>
<dbReference type="RefSeq" id="WP_092057481.1">
    <property type="nucleotide sequence ID" value="NZ_FOJJ01000034.1"/>
</dbReference>
<name>A0A550JGX1_9BACT</name>
<feature type="chain" id="PRO_5022082306" evidence="3">
    <location>
        <begin position="27"/>
        <end position="976"/>
    </location>
</feature>
<dbReference type="InterPro" id="IPR013783">
    <property type="entry name" value="Ig-like_fold"/>
</dbReference>
<gene>
    <name evidence="5" type="ORF">FL622_07595</name>
</gene>
<keyword evidence="1 3" id="KW-0732">Signal</keyword>
<protein>
    <submittedName>
        <fullName evidence="5">PEGA domain-containing protein</fullName>
    </submittedName>
</protein>
<feature type="domain" description="Fibronectin type-III" evidence="4">
    <location>
        <begin position="344"/>
        <end position="443"/>
    </location>
</feature>
<evidence type="ECO:0000256" key="1">
    <source>
        <dbReference type="ARBA" id="ARBA00022729"/>
    </source>
</evidence>
<accession>A0A550JGX1</accession>
<sequence length="976" mass="104506">MTGFSKGIGLILLAAWFFAGSAPAWAVTAPRFQSLGQIRDAFIAPTRLDVDDQGNLYVVDARKKTVFKFDKFGAKSKGIQAFTEAEASGGGLAVSGDGKRLFVAERQSVAVLDGTTGARLGYLGGQNRFAHVYDIALDADGHIFVADAERLTIEAYRPGGQDPLVPYVFDYQFGAKGTAPGQFMGIAAMEINRAAGEVYVADPNFHKPTGARTILSYPKVQVFDLAGNLKKINGITNFILLGSKSFGSKEMIYFGGMTFDGQGRGYFSDSYNGRVNVLNVTGTDPLRMYLSSYAVAGFRMGQLSDPRDQVFDPLTGRLFVLCGDGRVEIFGIDGAVNPVNANEAPEAPVAVSPVGRGEVPSLTPTLSWQEAIDADGDELTYRVKIGEEGAAAETFEEIAGTSFVLPRELRENAAYVWSVQAFDGEAASAWSDTQAFFVNAEEEAPTAPELTAPDSGNTADGLTVFSWQAATDPDPFETLTYVLQVAADESFAVPVLEERLDATSLALGDCADYFELEDGQAYFWRVTAVDSTDLESAPGEARPFTYDSTILAVSANVEGAHVHLGGNLGYPGQFLGETPLELRDFPVGPCALVVEHPGFEPAVAAITVEERIGAEVEVQLLPALVPDKFTEREPLRAGTGRLRTEGEAAPYWADFDHDGISDLLVGTASGQLLLYRGQSEDGSRYGEGEVLPLGMTVPGAMPVLVDWDNDLRKDLLVGAADGTLTLFLNQGSESAPVFAEGMLLTDGNGVIDVGDSAAPVVVDFDGDGKKDLLVGSADGRLVRYHNEGPDAGPRLARVEFALEGVGETPVAPFMVDWNADGRRDLLLAQDGRFLVFSWLENGSFAPAEDVEVAGRLAGGTPQRIFVADTDGKKGKDIFVGGEDGEVRLLQGNAKLLAPAFMQFMLKKLDDLAEELAEDRRNRADVDGIKAQLAKNNIRAASEKMEALYRNIESNRDIAAQVAEARDLLLQAEAAGE</sequence>
<feature type="signal peptide" evidence="3">
    <location>
        <begin position="1"/>
        <end position="26"/>
    </location>
</feature>
<evidence type="ECO:0000313" key="5">
    <source>
        <dbReference type="EMBL" id="TRO82432.1"/>
    </source>
</evidence>
<dbReference type="PANTHER" id="PTHR44103">
    <property type="entry name" value="PROPROTEIN CONVERTASE P"/>
    <property type="match status" value="1"/>
</dbReference>